<keyword evidence="3" id="KW-1003">Cell membrane</keyword>
<organism evidence="12 13">
    <name type="scientific">Alloalcanivorax xenomutans</name>
    <dbReference type="NCBI Taxonomy" id="1094342"/>
    <lineage>
        <taxon>Bacteria</taxon>
        <taxon>Pseudomonadati</taxon>
        <taxon>Pseudomonadota</taxon>
        <taxon>Gammaproteobacteria</taxon>
        <taxon>Oceanospirillales</taxon>
        <taxon>Alcanivoracaceae</taxon>
        <taxon>Alloalcanivorax</taxon>
    </lineage>
</organism>
<evidence type="ECO:0000256" key="7">
    <source>
        <dbReference type="ARBA" id="ARBA00023136"/>
    </source>
</evidence>
<sequence length="229" mass="25120">MTSSLQFHLPEWFVSGGITMWVLGLMSVIGLATLISKILQFARVRPKASRQADALLASLERGEIPAQQKPGRTPIDQVVLTSWNQRDMDEQSWEEDCLRRARESLDELRGGLRILEVISALAPLLGLLGTVFGMIGAFQALEQAGSQVDPAILSGGIWEALLTTAAGLTVAIPALAAFHWADRTIEVCREKLQDRLSQLKVQRRRLDQDSSAPTRDSVPSSEARIAHVS</sequence>
<comment type="caution">
    <text evidence="12">The sequence shown here is derived from an EMBL/GenBank/DDBJ whole genome shotgun (WGS) entry which is preliminary data.</text>
</comment>
<evidence type="ECO:0000256" key="4">
    <source>
        <dbReference type="ARBA" id="ARBA00022692"/>
    </source>
</evidence>
<dbReference type="RefSeq" id="WP_022996019.1">
    <property type="nucleotide sequence ID" value="NZ_CBDDTQ010000001.1"/>
</dbReference>
<evidence type="ECO:0000256" key="1">
    <source>
        <dbReference type="ARBA" id="ARBA00004651"/>
    </source>
</evidence>
<dbReference type="GO" id="GO:0017038">
    <property type="term" value="P:protein import"/>
    <property type="evidence" value="ECO:0007669"/>
    <property type="project" value="TreeGrafter"/>
</dbReference>
<gene>
    <name evidence="12" type="ORF">LZG35_00130</name>
</gene>
<feature type="transmembrane region" description="Helical" evidence="10">
    <location>
        <begin position="12"/>
        <end position="35"/>
    </location>
</feature>
<keyword evidence="2 8" id="KW-0813">Transport</keyword>
<evidence type="ECO:0000313" key="13">
    <source>
        <dbReference type="Proteomes" id="UP001107961"/>
    </source>
</evidence>
<feature type="transmembrane region" description="Helical" evidence="10">
    <location>
        <begin position="160"/>
        <end position="181"/>
    </location>
</feature>
<dbReference type="PANTHER" id="PTHR30625">
    <property type="entry name" value="PROTEIN TOLQ"/>
    <property type="match status" value="1"/>
</dbReference>
<evidence type="ECO:0000256" key="3">
    <source>
        <dbReference type="ARBA" id="ARBA00022475"/>
    </source>
</evidence>
<keyword evidence="6 10" id="KW-1133">Transmembrane helix</keyword>
<comment type="subcellular location">
    <subcellularLocation>
        <location evidence="1">Cell membrane</location>
        <topology evidence="1">Multi-pass membrane protein</topology>
    </subcellularLocation>
    <subcellularLocation>
        <location evidence="8">Membrane</location>
        <topology evidence="8">Multi-pass membrane protein</topology>
    </subcellularLocation>
</comment>
<keyword evidence="13" id="KW-1185">Reference proteome</keyword>
<feature type="compositionally biased region" description="Polar residues" evidence="9">
    <location>
        <begin position="209"/>
        <end position="220"/>
    </location>
</feature>
<protein>
    <submittedName>
        <fullName evidence="12">MotA/TolQ/ExbB proton channel family protein</fullName>
    </submittedName>
</protein>
<dbReference type="PANTHER" id="PTHR30625:SF15">
    <property type="entry name" value="BIOPOLYMER TRANSPORT PROTEIN EXBB"/>
    <property type="match status" value="1"/>
</dbReference>
<evidence type="ECO:0000313" key="12">
    <source>
        <dbReference type="EMBL" id="MCE7507023.1"/>
    </source>
</evidence>
<dbReference type="GO" id="GO:0005886">
    <property type="term" value="C:plasma membrane"/>
    <property type="evidence" value="ECO:0007669"/>
    <property type="project" value="UniProtKB-SubCell"/>
</dbReference>
<dbReference type="GeneID" id="94685785"/>
<accession>A0A9Q3W2Q1</accession>
<dbReference type="AlphaFoldDB" id="A0A9Q3W2Q1"/>
<feature type="transmembrane region" description="Helical" evidence="10">
    <location>
        <begin position="117"/>
        <end position="140"/>
    </location>
</feature>
<dbReference type="KEGG" id="axe:P40_05030"/>
<evidence type="ECO:0000259" key="11">
    <source>
        <dbReference type="Pfam" id="PF01618"/>
    </source>
</evidence>
<evidence type="ECO:0000256" key="6">
    <source>
        <dbReference type="ARBA" id="ARBA00022989"/>
    </source>
</evidence>
<dbReference type="InterPro" id="IPR002898">
    <property type="entry name" value="MotA_ExbB_proton_chnl"/>
</dbReference>
<evidence type="ECO:0000256" key="8">
    <source>
        <dbReference type="RuleBase" id="RU004057"/>
    </source>
</evidence>
<keyword evidence="4 10" id="KW-0812">Transmembrane</keyword>
<reference evidence="12" key="1">
    <citation type="submission" date="2022-01" db="EMBL/GenBank/DDBJ databases">
        <authorList>
            <person name="Karlyshev A.V."/>
            <person name="Jaspars M."/>
        </authorList>
    </citation>
    <scope>NUCLEOTIDE SEQUENCE</scope>
    <source>
        <strain evidence="12">AGSA3-2</strain>
    </source>
</reference>
<feature type="domain" description="MotA/TolQ/ExbB proton channel" evidence="11">
    <location>
        <begin position="75"/>
        <end position="192"/>
    </location>
</feature>
<evidence type="ECO:0000256" key="9">
    <source>
        <dbReference type="SAM" id="MobiDB-lite"/>
    </source>
</evidence>
<dbReference type="Proteomes" id="UP001107961">
    <property type="component" value="Unassembled WGS sequence"/>
</dbReference>
<dbReference type="InterPro" id="IPR050790">
    <property type="entry name" value="ExbB/TolQ_transport"/>
</dbReference>
<dbReference type="Pfam" id="PF01618">
    <property type="entry name" value="MotA_ExbB"/>
    <property type="match status" value="1"/>
</dbReference>
<evidence type="ECO:0000256" key="10">
    <source>
        <dbReference type="SAM" id="Phobius"/>
    </source>
</evidence>
<keyword evidence="7 10" id="KW-0472">Membrane</keyword>
<proteinExistence type="inferred from homology"/>
<comment type="similarity">
    <text evidence="8">Belongs to the exbB/tolQ family.</text>
</comment>
<feature type="region of interest" description="Disordered" evidence="9">
    <location>
        <begin position="204"/>
        <end position="229"/>
    </location>
</feature>
<evidence type="ECO:0000256" key="5">
    <source>
        <dbReference type="ARBA" id="ARBA00022927"/>
    </source>
</evidence>
<keyword evidence="5 8" id="KW-0653">Protein transport</keyword>
<name>A0A9Q3W2Q1_9GAMM</name>
<dbReference type="EMBL" id="JAJVKT010000001">
    <property type="protein sequence ID" value="MCE7507023.1"/>
    <property type="molecule type" value="Genomic_DNA"/>
</dbReference>
<evidence type="ECO:0000256" key="2">
    <source>
        <dbReference type="ARBA" id="ARBA00022448"/>
    </source>
</evidence>